<dbReference type="InterPro" id="IPR008271">
    <property type="entry name" value="Ser/Thr_kinase_AS"/>
</dbReference>
<dbReference type="Proteomes" id="UP001530377">
    <property type="component" value="Unassembled WGS sequence"/>
</dbReference>
<dbReference type="EMBL" id="JALLPB020000058">
    <property type="protein sequence ID" value="KAL3822684.1"/>
    <property type="molecule type" value="Genomic_DNA"/>
</dbReference>
<dbReference type="PANTHER" id="PTHR24346:SF77">
    <property type="entry name" value="SERINE THREONINE PROTEIN KINASE"/>
    <property type="match status" value="1"/>
</dbReference>
<dbReference type="SMART" id="SM00220">
    <property type="entry name" value="S_TKc"/>
    <property type="match status" value="1"/>
</dbReference>
<keyword evidence="1" id="KW-0547">Nucleotide-binding</keyword>
<accession>A0ABD3SDR0</accession>
<name>A0ABD3SDR0_9STRA</name>
<dbReference type="SUPFAM" id="SSF56112">
    <property type="entry name" value="Protein kinase-like (PK-like)"/>
    <property type="match status" value="1"/>
</dbReference>
<sequence length="721" mass="79995">MAGEYSINVNFGSGGESSTVDDFIDVDNATANSRDVADHHDVDVSVVPDSFETGLDGGRKMQFAFGTPRGNRREIIRRSASRRSSGGESFAESLRGSFSGGSFTSDSGPPSLDTGVCGGNLIFATDAEVATLMYGDSYDDDDDDNANCGTIEGASDELNRETVAAFSTRRCTDVSESSGSFPSPSAVPMNLKSSLPPSATLGTGSFSTVRLAWRKRAPDDASREDVVNATHSAPCQDGRRRRRSIVRVHNKIEDVADDDANCDDSPERSKGELVAVKIIQKSILKQMKTMHRGSDNRLTVHTAFDDIEREIATMKRLRHPNLVRLYEVIDSIESDCLLMVLEYVSLGEILSHVQGTNRYTRMRYRKKVKGLTPEGHFDERHAALYFVDIMHGLAYLHRNRICHRDLKPENILLCASGVAKISDFGVSHIFEDEKSRQSFKLTPFDDDSTDDVTCENDNIDQIDDYNGSTTHLLRRESDQAMNMTSQHNSGILKKTEGTWCFWSPEMCSATSDGFSAYSADLWAAGVCLYIFTTGKLPFFSIVPSDLFDMISKANVPYVGLRLSDSLRDLLGKLLEKDPSARAGVGDCLRHEFCVQARTERIDELGYKLKRSEQEIILSKNDVDMALSITRPPALLPMSNPSAPPRRYSTSATFDDSLSDNDNDTERGCAERIDEDGCSQTDETSEVNDTHRQQSYKRFNSIVLGQYSTLKKWCWDKLGSEK</sequence>
<dbReference type="PROSITE" id="PS50011">
    <property type="entry name" value="PROTEIN_KINASE_DOM"/>
    <property type="match status" value="1"/>
</dbReference>
<keyword evidence="2" id="KW-0067">ATP-binding</keyword>
<reference evidence="5 6" key="1">
    <citation type="submission" date="2024-10" db="EMBL/GenBank/DDBJ databases">
        <title>Updated reference genomes for cyclostephanoid diatoms.</title>
        <authorList>
            <person name="Roberts W.R."/>
            <person name="Alverson A.J."/>
        </authorList>
    </citation>
    <scope>NUCLEOTIDE SEQUENCE [LARGE SCALE GENOMIC DNA]</scope>
    <source>
        <strain evidence="5 6">AJA228-03</strain>
    </source>
</reference>
<dbReference type="InterPro" id="IPR000719">
    <property type="entry name" value="Prot_kinase_dom"/>
</dbReference>
<dbReference type="Gene3D" id="1.10.510.10">
    <property type="entry name" value="Transferase(Phosphotransferase) domain 1"/>
    <property type="match status" value="1"/>
</dbReference>
<proteinExistence type="predicted"/>
<gene>
    <name evidence="5" type="ORF">ACHAXA_009566</name>
</gene>
<evidence type="ECO:0000259" key="4">
    <source>
        <dbReference type="PROSITE" id="PS50011"/>
    </source>
</evidence>
<feature type="region of interest" description="Disordered" evidence="3">
    <location>
        <begin position="634"/>
        <end position="667"/>
    </location>
</feature>
<dbReference type="GO" id="GO:0005524">
    <property type="term" value="F:ATP binding"/>
    <property type="evidence" value="ECO:0007669"/>
    <property type="project" value="UniProtKB-KW"/>
</dbReference>
<organism evidence="5 6">
    <name type="scientific">Cyclostephanos tholiformis</name>
    <dbReference type="NCBI Taxonomy" id="382380"/>
    <lineage>
        <taxon>Eukaryota</taxon>
        <taxon>Sar</taxon>
        <taxon>Stramenopiles</taxon>
        <taxon>Ochrophyta</taxon>
        <taxon>Bacillariophyta</taxon>
        <taxon>Coscinodiscophyceae</taxon>
        <taxon>Thalassiosirophycidae</taxon>
        <taxon>Stephanodiscales</taxon>
        <taxon>Stephanodiscaceae</taxon>
        <taxon>Cyclostephanos</taxon>
    </lineage>
</organism>
<feature type="region of interest" description="Disordered" evidence="3">
    <location>
        <begin position="222"/>
        <end position="241"/>
    </location>
</feature>
<dbReference type="Pfam" id="PF00069">
    <property type="entry name" value="Pkinase"/>
    <property type="match status" value="2"/>
</dbReference>
<dbReference type="PANTHER" id="PTHR24346">
    <property type="entry name" value="MAP/MICROTUBULE AFFINITY-REGULATING KINASE"/>
    <property type="match status" value="1"/>
</dbReference>
<dbReference type="Gene3D" id="3.30.200.20">
    <property type="entry name" value="Phosphorylase Kinase, domain 1"/>
    <property type="match status" value="1"/>
</dbReference>
<evidence type="ECO:0000256" key="2">
    <source>
        <dbReference type="ARBA" id="ARBA00022840"/>
    </source>
</evidence>
<feature type="domain" description="Protein kinase" evidence="4">
    <location>
        <begin position="195"/>
        <end position="593"/>
    </location>
</feature>
<dbReference type="InterPro" id="IPR011009">
    <property type="entry name" value="Kinase-like_dom_sf"/>
</dbReference>
<keyword evidence="6" id="KW-1185">Reference proteome</keyword>
<dbReference type="PROSITE" id="PS00108">
    <property type="entry name" value="PROTEIN_KINASE_ST"/>
    <property type="match status" value="1"/>
</dbReference>
<evidence type="ECO:0000313" key="5">
    <source>
        <dbReference type="EMBL" id="KAL3822684.1"/>
    </source>
</evidence>
<dbReference type="AlphaFoldDB" id="A0ABD3SDR0"/>
<evidence type="ECO:0000256" key="3">
    <source>
        <dbReference type="SAM" id="MobiDB-lite"/>
    </source>
</evidence>
<protein>
    <recommendedName>
        <fullName evidence="4">Protein kinase domain-containing protein</fullName>
    </recommendedName>
</protein>
<evidence type="ECO:0000256" key="1">
    <source>
        <dbReference type="ARBA" id="ARBA00022741"/>
    </source>
</evidence>
<evidence type="ECO:0000313" key="6">
    <source>
        <dbReference type="Proteomes" id="UP001530377"/>
    </source>
</evidence>
<dbReference type="CDD" id="cd14008">
    <property type="entry name" value="STKc_LKB1_CaMKK"/>
    <property type="match status" value="1"/>
</dbReference>
<comment type="caution">
    <text evidence="5">The sequence shown here is derived from an EMBL/GenBank/DDBJ whole genome shotgun (WGS) entry which is preliminary data.</text>
</comment>